<comment type="caution">
    <text evidence="2">The sequence shown here is derived from an EMBL/GenBank/DDBJ whole genome shotgun (WGS) entry which is preliminary data.</text>
</comment>
<sequence>MTMKLVKTNGRNHDFLSLVKLLDQDLHERYGDLQKEYTPHNQLDDIHDVVLIYKDGVAAACGAFKEFDSSTIELKRIFVEKAFRGQGLSKEIVRQLEQTGAEKGYAAAVLETGTKQHEAISLYKSAGYSAIPNYGPYIGKSASLCMKKSLINKEN</sequence>
<gene>
    <name evidence="2" type="ORF">GS18_0201790</name>
</gene>
<evidence type="ECO:0000313" key="2">
    <source>
        <dbReference type="EMBL" id="KEZ53722.1"/>
    </source>
</evidence>
<keyword evidence="3" id="KW-1185">Reference proteome</keyword>
<dbReference type="STRING" id="246786.GS18_0201790"/>
<dbReference type="AlphaFoldDB" id="A0A084H2B0"/>
<evidence type="ECO:0000259" key="1">
    <source>
        <dbReference type="PROSITE" id="PS51186"/>
    </source>
</evidence>
<dbReference type="Pfam" id="PF00583">
    <property type="entry name" value="Acetyltransf_1"/>
    <property type="match status" value="1"/>
</dbReference>
<organism evidence="2 3">
    <name type="scientific">Metabacillus indicus</name>
    <name type="common">Bacillus indicus</name>
    <dbReference type="NCBI Taxonomy" id="246786"/>
    <lineage>
        <taxon>Bacteria</taxon>
        <taxon>Bacillati</taxon>
        <taxon>Bacillota</taxon>
        <taxon>Bacilli</taxon>
        <taxon>Bacillales</taxon>
        <taxon>Bacillaceae</taxon>
        <taxon>Metabacillus</taxon>
    </lineage>
</organism>
<reference evidence="2 3" key="1">
    <citation type="journal article" date="2005" name="Int. J. Syst. Evol. Microbiol.">
        <title>Bacillus cibi sp. nov., isolated from jeotgal, a traditional Korean fermented seafood.</title>
        <authorList>
            <person name="Yoon J.H."/>
            <person name="Lee C.H."/>
            <person name="Oh T.K."/>
        </authorList>
    </citation>
    <scope>NUCLEOTIDE SEQUENCE [LARGE SCALE GENOMIC DNA]</scope>
    <source>
        <strain evidence="2 3">DSM 16189</strain>
    </source>
</reference>
<accession>A0A084H2B0</accession>
<dbReference type="PANTHER" id="PTHR43305:SF1">
    <property type="entry name" value="FAMILY N-ACETYLTRANSFERASE, PUTATIVE (AFU_ORTHOLOGUE AFUA_2G01380)-RELATED"/>
    <property type="match status" value="1"/>
</dbReference>
<dbReference type="GO" id="GO:0016747">
    <property type="term" value="F:acyltransferase activity, transferring groups other than amino-acyl groups"/>
    <property type="evidence" value="ECO:0007669"/>
    <property type="project" value="InterPro"/>
</dbReference>
<dbReference type="PROSITE" id="PS51186">
    <property type="entry name" value="GNAT"/>
    <property type="match status" value="1"/>
</dbReference>
<dbReference type="PANTHER" id="PTHR43305">
    <property type="entry name" value="FAMILY N-ACETYLTRANSFERASE, PUTATIVE (AFU_ORTHOLOGUE AFUA_2G01380)-RELATED"/>
    <property type="match status" value="1"/>
</dbReference>
<evidence type="ECO:0000313" key="3">
    <source>
        <dbReference type="Proteomes" id="UP000028549"/>
    </source>
</evidence>
<dbReference type="Proteomes" id="UP000028549">
    <property type="component" value="Unassembled WGS sequence"/>
</dbReference>
<dbReference type="SUPFAM" id="SSF55729">
    <property type="entry name" value="Acyl-CoA N-acyltransferases (Nat)"/>
    <property type="match status" value="1"/>
</dbReference>
<dbReference type="EMBL" id="JNVC02000001">
    <property type="protein sequence ID" value="KEZ53722.1"/>
    <property type="molecule type" value="Genomic_DNA"/>
</dbReference>
<dbReference type="CDD" id="cd04301">
    <property type="entry name" value="NAT_SF"/>
    <property type="match status" value="1"/>
</dbReference>
<dbReference type="InterPro" id="IPR000182">
    <property type="entry name" value="GNAT_dom"/>
</dbReference>
<name>A0A084H2B0_METID</name>
<dbReference type="Gene3D" id="3.40.630.30">
    <property type="match status" value="1"/>
</dbReference>
<dbReference type="InterPro" id="IPR016181">
    <property type="entry name" value="Acyl_CoA_acyltransferase"/>
</dbReference>
<proteinExistence type="predicted"/>
<protein>
    <submittedName>
        <fullName evidence="2">GNAT family acetyltransferase</fullName>
    </submittedName>
</protein>
<dbReference type="InterPro" id="IPR052777">
    <property type="entry name" value="Acetyltransferase_Enz"/>
</dbReference>
<dbReference type="OrthoDB" id="67353at2"/>
<feature type="domain" description="N-acetyltransferase" evidence="1">
    <location>
        <begin position="1"/>
        <end position="151"/>
    </location>
</feature>